<evidence type="ECO:0000313" key="2">
    <source>
        <dbReference type="Proteomes" id="UP000799772"/>
    </source>
</evidence>
<organism evidence="1 2">
    <name type="scientific">Rhizodiscina lignyota</name>
    <dbReference type="NCBI Taxonomy" id="1504668"/>
    <lineage>
        <taxon>Eukaryota</taxon>
        <taxon>Fungi</taxon>
        <taxon>Dikarya</taxon>
        <taxon>Ascomycota</taxon>
        <taxon>Pezizomycotina</taxon>
        <taxon>Dothideomycetes</taxon>
        <taxon>Pleosporomycetidae</taxon>
        <taxon>Aulographales</taxon>
        <taxon>Rhizodiscinaceae</taxon>
        <taxon>Rhizodiscina</taxon>
    </lineage>
</organism>
<comment type="caution">
    <text evidence="1">The sequence shown here is derived from an EMBL/GenBank/DDBJ whole genome shotgun (WGS) entry which is preliminary data.</text>
</comment>
<keyword evidence="2" id="KW-1185">Reference proteome</keyword>
<dbReference type="Proteomes" id="UP000799772">
    <property type="component" value="Unassembled WGS sequence"/>
</dbReference>
<accession>A0A9P4MGM6</accession>
<name>A0A9P4MGM6_9PEZI</name>
<sequence>MSTCGGCGAQHQAHQRRRFLADDAAKIASRRPPKDASRPMPMEAIFLRAIQEFTAAGSIIVPTSHLMHVCLVGQSAIAAIVTAYLMELGRGQAHTLAAHLTAFTARSSGMALSNRNYPLTDSHPSGPHATAGHTQKAEKFGTCMHAPHVPMHCTSGTTRGLAASSNFHRSSTRAHGSLASLSLFPSLIDFQGRCEQTVSSGQTALPAWMEAYNSLRDNSFNRQPQSAVRILPVERAAPAHPPHLGLGP</sequence>
<reference evidence="1" key="1">
    <citation type="journal article" date="2020" name="Stud. Mycol.">
        <title>101 Dothideomycetes genomes: a test case for predicting lifestyles and emergence of pathogens.</title>
        <authorList>
            <person name="Haridas S."/>
            <person name="Albert R."/>
            <person name="Binder M."/>
            <person name="Bloem J."/>
            <person name="Labutti K."/>
            <person name="Salamov A."/>
            <person name="Andreopoulos B."/>
            <person name="Baker S."/>
            <person name="Barry K."/>
            <person name="Bills G."/>
            <person name="Bluhm B."/>
            <person name="Cannon C."/>
            <person name="Castanera R."/>
            <person name="Culley D."/>
            <person name="Daum C."/>
            <person name="Ezra D."/>
            <person name="Gonzalez J."/>
            <person name="Henrissat B."/>
            <person name="Kuo A."/>
            <person name="Liang C."/>
            <person name="Lipzen A."/>
            <person name="Lutzoni F."/>
            <person name="Magnuson J."/>
            <person name="Mondo S."/>
            <person name="Nolan M."/>
            <person name="Ohm R."/>
            <person name="Pangilinan J."/>
            <person name="Park H.-J."/>
            <person name="Ramirez L."/>
            <person name="Alfaro M."/>
            <person name="Sun H."/>
            <person name="Tritt A."/>
            <person name="Yoshinaga Y."/>
            <person name="Zwiers L.-H."/>
            <person name="Turgeon B."/>
            <person name="Goodwin S."/>
            <person name="Spatafora J."/>
            <person name="Crous P."/>
            <person name="Grigoriev I."/>
        </authorList>
    </citation>
    <scope>NUCLEOTIDE SEQUENCE</scope>
    <source>
        <strain evidence="1">CBS 133067</strain>
    </source>
</reference>
<dbReference type="AlphaFoldDB" id="A0A9P4MGM6"/>
<protein>
    <submittedName>
        <fullName evidence="1">Uncharacterized protein</fullName>
    </submittedName>
</protein>
<gene>
    <name evidence="1" type="ORF">NA57DRAFT_51466</name>
</gene>
<dbReference type="EMBL" id="ML978121">
    <property type="protein sequence ID" value="KAF2104649.1"/>
    <property type="molecule type" value="Genomic_DNA"/>
</dbReference>
<proteinExistence type="predicted"/>
<evidence type="ECO:0000313" key="1">
    <source>
        <dbReference type="EMBL" id="KAF2104649.1"/>
    </source>
</evidence>